<keyword evidence="3" id="KW-0442">Lipid degradation</keyword>
<dbReference type="RefSeq" id="XP_014245548.1">
    <property type="nucleotide sequence ID" value="XM_014390062.2"/>
</dbReference>
<sequence length="307" mass="35100">MRIRVSAVVFANFVLVLAAPGAAFIQPPGRPDEPSYLSGPGVVGKQTPVPHYDRMKLREVAEGSKILLGVFIDEDLVDCELRRNSREASNLRLEVQAARDDNATYLDLNHLNRGPELSWLNFSAFARDCRKKQKAQTKTNSRRRRSLLSNKPRRHSRSKVLYRTRHDDIAMNRYHIKQNLITPGTKWCGPNNQAKKYTDLGGFWKADKCCRKHDTCDQSIGPFSVKYSLPNGGPFTMSHCSCDKRFRRCLKMADTGAATFVGKVFFFIQKQCFVTRTEKVCNKRNWRGKCQSSSYDIVAHVRDNFVF</sequence>
<dbReference type="EC" id="3.1.1.4" evidence="2"/>
<dbReference type="Pfam" id="PF05826">
    <property type="entry name" value="Phospholip_A2_2"/>
    <property type="match status" value="1"/>
</dbReference>
<proteinExistence type="predicted"/>
<evidence type="ECO:0000259" key="8">
    <source>
        <dbReference type="Pfam" id="PF05826"/>
    </source>
</evidence>
<evidence type="ECO:0000256" key="1">
    <source>
        <dbReference type="ARBA" id="ARBA00001913"/>
    </source>
</evidence>
<feature type="domain" description="Phospholipase A2-like central" evidence="8">
    <location>
        <begin position="181"/>
        <end position="275"/>
    </location>
</feature>
<dbReference type="Proteomes" id="UP000494040">
    <property type="component" value="Unassembled WGS sequence"/>
</dbReference>
<feature type="chain" id="PRO_5035307593" description="phospholipase A2" evidence="7">
    <location>
        <begin position="19"/>
        <end position="307"/>
    </location>
</feature>
<evidence type="ECO:0000256" key="6">
    <source>
        <dbReference type="SAM" id="MobiDB-lite"/>
    </source>
</evidence>
<keyword evidence="7" id="KW-0732">Signal</keyword>
<dbReference type="AlphaFoldDB" id="A0A8I6RLE4"/>
<dbReference type="EnsemblMetazoa" id="XM_014390062.2">
    <property type="protein sequence ID" value="XP_014245548.1"/>
    <property type="gene ID" value="LOC106664383"/>
</dbReference>
<dbReference type="GO" id="GO:0004623">
    <property type="term" value="F:phospholipase A2 activity"/>
    <property type="evidence" value="ECO:0007669"/>
    <property type="project" value="UniProtKB-EC"/>
</dbReference>
<reference evidence="9" key="1">
    <citation type="submission" date="2022-01" db="UniProtKB">
        <authorList>
            <consortium name="EnsemblMetazoa"/>
        </authorList>
    </citation>
    <scope>IDENTIFICATION</scope>
</reference>
<evidence type="ECO:0000256" key="5">
    <source>
        <dbReference type="ARBA" id="ARBA00029903"/>
    </source>
</evidence>
<dbReference type="SUPFAM" id="SSF48619">
    <property type="entry name" value="Phospholipase A2, PLA2"/>
    <property type="match status" value="1"/>
</dbReference>
<dbReference type="PANTHER" id="PTHR12253">
    <property type="entry name" value="RH14732P"/>
    <property type="match status" value="1"/>
</dbReference>
<dbReference type="OrthoDB" id="6075074at2759"/>
<name>A0A8I6RLE4_CIMLE</name>
<dbReference type="Gene3D" id="1.20.90.10">
    <property type="entry name" value="Phospholipase A2 domain"/>
    <property type="match status" value="1"/>
</dbReference>
<protein>
    <recommendedName>
        <fullName evidence="2">phospholipase A2</fullName>
        <ecNumber evidence="2">3.1.1.4</ecNumber>
    </recommendedName>
    <alternativeName>
        <fullName evidence="5">Phosphatidylcholine 2-acylhydrolase</fullName>
    </alternativeName>
</protein>
<dbReference type="InterPro" id="IPR036444">
    <property type="entry name" value="PLipase_A2_dom_sf"/>
</dbReference>
<dbReference type="OMA" id="CELRSWW"/>
<comment type="cofactor">
    <cofactor evidence="1">
        <name>Ca(2+)</name>
        <dbReference type="ChEBI" id="CHEBI:29108"/>
    </cofactor>
</comment>
<evidence type="ECO:0000256" key="3">
    <source>
        <dbReference type="ARBA" id="ARBA00022963"/>
    </source>
</evidence>
<evidence type="ECO:0000256" key="2">
    <source>
        <dbReference type="ARBA" id="ARBA00013278"/>
    </source>
</evidence>
<organism evidence="9 10">
    <name type="scientific">Cimex lectularius</name>
    <name type="common">Bed bug</name>
    <name type="synonym">Acanthia lectularia</name>
    <dbReference type="NCBI Taxonomy" id="79782"/>
    <lineage>
        <taxon>Eukaryota</taxon>
        <taxon>Metazoa</taxon>
        <taxon>Ecdysozoa</taxon>
        <taxon>Arthropoda</taxon>
        <taxon>Hexapoda</taxon>
        <taxon>Insecta</taxon>
        <taxon>Pterygota</taxon>
        <taxon>Neoptera</taxon>
        <taxon>Paraneoptera</taxon>
        <taxon>Hemiptera</taxon>
        <taxon>Heteroptera</taxon>
        <taxon>Panheteroptera</taxon>
        <taxon>Cimicomorpha</taxon>
        <taxon>Cimicidae</taxon>
        <taxon>Cimex</taxon>
    </lineage>
</organism>
<feature type="signal peptide" evidence="7">
    <location>
        <begin position="1"/>
        <end position="18"/>
    </location>
</feature>
<accession>A0A8I6RLE4</accession>
<keyword evidence="10" id="KW-1185">Reference proteome</keyword>
<evidence type="ECO:0000256" key="4">
    <source>
        <dbReference type="ARBA" id="ARBA00023098"/>
    </source>
</evidence>
<evidence type="ECO:0000313" key="10">
    <source>
        <dbReference type="Proteomes" id="UP000494040"/>
    </source>
</evidence>
<dbReference type="GO" id="GO:0016042">
    <property type="term" value="P:lipid catabolic process"/>
    <property type="evidence" value="ECO:0007669"/>
    <property type="project" value="UniProtKB-KW"/>
</dbReference>
<feature type="region of interest" description="Disordered" evidence="6">
    <location>
        <begin position="131"/>
        <end position="156"/>
    </location>
</feature>
<dbReference type="InterPro" id="IPR016090">
    <property type="entry name" value="PLA2-like_dom"/>
</dbReference>
<keyword evidence="4" id="KW-0443">Lipid metabolism</keyword>
<dbReference type="GO" id="GO:0050482">
    <property type="term" value="P:arachidonate secretion"/>
    <property type="evidence" value="ECO:0007669"/>
    <property type="project" value="InterPro"/>
</dbReference>
<dbReference type="CDD" id="cd04704">
    <property type="entry name" value="PLA2_bee_venom_like"/>
    <property type="match status" value="1"/>
</dbReference>
<dbReference type="KEGG" id="clec:106664383"/>
<dbReference type="GO" id="GO:0006644">
    <property type="term" value="P:phospholipid metabolic process"/>
    <property type="evidence" value="ECO:0007669"/>
    <property type="project" value="InterPro"/>
</dbReference>
<evidence type="ECO:0000256" key="7">
    <source>
        <dbReference type="SAM" id="SignalP"/>
    </source>
</evidence>
<dbReference type="GeneID" id="106664383"/>
<evidence type="ECO:0000313" key="9">
    <source>
        <dbReference type="EnsemblMetazoa" id="XP_014245548.1"/>
    </source>
</evidence>